<dbReference type="EMBL" id="BCWF01000018">
    <property type="protein sequence ID" value="GAT24807.1"/>
    <property type="molecule type" value="Genomic_DNA"/>
</dbReference>
<dbReference type="Proteomes" id="UP000075230">
    <property type="component" value="Unassembled WGS sequence"/>
</dbReference>
<evidence type="ECO:0000313" key="2">
    <source>
        <dbReference type="EMBL" id="GAT24807.1"/>
    </source>
</evidence>
<dbReference type="AlphaFoldDB" id="A0A146FG30"/>
<name>A0A146FG30_ASPKA</name>
<reference evidence="2 3" key="1">
    <citation type="journal article" date="2016" name="DNA Res.">
        <title>Genome sequence of Aspergillus luchuensis NBRC 4314.</title>
        <authorList>
            <person name="Yamada O."/>
            <person name="Machida M."/>
            <person name="Hosoyama A."/>
            <person name="Goto M."/>
            <person name="Takahashi T."/>
            <person name="Futagami T."/>
            <person name="Yamagata Y."/>
            <person name="Takeuchi M."/>
            <person name="Kobayashi T."/>
            <person name="Koike H."/>
            <person name="Abe K."/>
            <person name="Asai K."/>
            <person name="Arita M."/>
            <person name="Fujita N."/>
            <person name="Fukuda K."/>
            <person name="Higa K."/>
            <person name="Horikawa H."/>
            <person name="Ishikawa T."/>
            <person name="Jinno K."/>
            <person name="Kato Y."/>
            <person name="Kirimura K."/>
            <person name="Mizutani O."/>
            <person name="Nakasone K."/>
            <person name="Sano M."/>
            <person name="Shiraishi Y."/>
            <person name="Tsukahara M."/>
            <person name="Gomi K."/>
        </authorList>
    </citation>
    <scope>NUCLEOTIDE SEQUENCE [LARGE SCALE GENOMIC DNA]</scope>
    <source>
        <strain evidence="2 3">RIB 2604</strain>
    </source>
</reference>
<comment type="caution">
    <text evidence="2">The sequence shown here is derived from an EMBL/GenBank/DDBJ whole genome shotgun (WGS) entry which is preliminary data.</text>
</comment>
<reference evidence="3" key="2">
    <citation type="submission" date="2016-02" db="EMBL/GenBank/DDBJ databases">
        <title>Genome sequencing of Aspergillus luchuensis NBRC 4314.</title>
        <authorList>
            <person name="Yamada O."/>
        </authorList>
    </citation>
    <scope>NUCLEOTIDE SEQUENCE [LARGE SCALE GENOMIC DNA]</scope>
    <source>
        <strain evidence="3">RIB 2604</strain>
    </source>
</reference>
<evidence type="ECO:0000256" key="1">
    <source>
        <dbReference type="SAM" id="MobiDB-lite"/>
    </source>
</evidence>
<feature type="compositionally biased region" description="Low complexity" evidence="1">
    <location>
        <begin position="61"/>
        <end position="75"/>
    </location>
</feature>
<proteinExistence type="predicted"/>
<organism evidence="2 3">
    <name type="scientific">Aspergillus kawachii</name>
    <name type="common">White koji mold</name>
    <name type="synonym">Aspergillus awamori var. kawachi</name>
    <dbReference type="NCBI Taxonomy" id="1069201"/>
    <lineage>
        <taxon>Eukaryota</taxon>
        <taxon>Fungi</taxon>
        <taxon>Dikarya</taxon>
        <taxon>Ascomycota</taxon>
        <taxon>Pezizomycotina</taxon>
        <taxon>Eurotiomycetes</taxon>
        <taxon>Eurotiomycetidae</taxon>
        <taxon>Eurotiales</taxon>
        <taxon>Aspergillaceae</taxon>
        <taxon>Aspergillus</taxon>
        <taxon>Aspergillus subgen. Circumdati</taxon>
    </lineage>
</organism>
<protein>
    <submittedName>
        <fullName evidence="2">General amidase GmdA</fullName>
    </submittedName>
</protein>
<evidence type="ECO:0000313" key="3">
    <source>
        <dbReference type="Proteomes" id="UP000075230"/>
    </source>
</evidence>
<accession>A0A146FG30</accession>
<sequence length="123" mass="13526">MASSMLCSTRVAHLSPEMKTARVSIELRRSARSRSRRSSREELLDDSRSRKETAYNRQQLSDSVGVSSKGSTGSVSDIEPIVACEHLVNIRHCLCYCYSTARVATQTRDRPLGFLGAGPAPPL</sequence>
<gene>
    <name evidence="2" type="ORF">RIB2604_01806380</name>
</gene>
<feature type="region of interest" description="Disordered" evidence="1">
    <location>
        <begin position="25"/>
        <end position="75"/>
    </location>
</feature>
<feature type="compositionally biased region" description="Basic and acidic residues" evidence="1">
    <location>
        <begin position="38"/>
        <end position="54"/>
    </location>
</feature>